<sequence>MLKATISIHNPLIDAEELCKLIQAGIELRNIKLDEVQLSFKFNSMQHRAAIASQLKELDAWRIEKASLENKVTEMEQELTKRYVKQDSLLAEAHQGLGLKGLLWLTAKQSVITTKNYLIKIIDLLKRTPVQSLLLKIFKNKPVTSQGIVIPEYSLTNNEKKDTHDIAQEININESSDPLLSYLGLQQSYNSILEKRITELEQELKMLNIKEET</sequence>
<evidence type="ECO:0000256" key="1">
    <source>
        <dbReference type="SAM" id="Coils"/>
    </source>
</evidence>
<dbReference type="EMBL" id="VJXY01000017">
    <property type="protein sequence ID" value="MBD6617401.1"/>
    <property type="molecule type" value="Genomic_DNA"/>
</dbReference>
<protein>
    <submittedName>
        <fullName evidence="2">Uncharacterized protein</fullName>
    </submittedName>
</protein>
<accession>A0AA40VSG9</accession>
<dbReference type="Proteomes" id="UP001165986">
    <property type="component" value="Unassembled WGS sequence"/>
</dbReference>
<organism evidence="2 3">
    <name type="scientific">Komarekiella delphini-convector SJRDD-AB1</name>
    <dbReference type="NCBI Taxonomy" id="2593771"/>
    <lineage>
        <taxon>Bacteria</taxon>
        <taxon>Bacillati</taxon>
        <taxon>Cyanobacteriota</taxon>
        <taxon>Cyanophyceae</taxon>
        <taxon>Nostocales</taxon>
        <taxon>Nostocaceae</taxon>
        <taxon>Komarekiella</taxon>
        <taxon>Komarekiella delphini-convector</taxon>
    </lineage>
</organism>
<evidence type="ECO:0000313" key="3">
    <source>
        <dbReference type="Proteomes" id="UP001165986"/>
    </source>
</evidence>
<keyword evidence="1" id="KW-0175">Coiled coil</keyword>
<proteinExistence type="predicted"/>
<feature type="coiled-coil region" evidence="1">
    <location>
        <begin position="51"/>
        <end position="78"/>
    </location>
</feature>
<gene>
    <name evidence="2" type="ORF">FNW02_16585</name>
</gene>
<reference evidence="2" key="1">
    <citation type="submission" date="2019-07" db="EMBL/GenBank/DDBJ databases">
        <title>Toxilogical consequences of a new and cryptic species of cyanobacteria (Komarekiella delphini-convector) recovered from the epidermis of a bottlenose dolphin and 1500 ft. in the air.</title>
        <authorList>
            <person name="Brown A.O."/>
            <person name="Dvorak P."/>
            <person name="Villanueva C.D."/>
            <person name="Foss A.J."/>
            <person name="Garvey A.D."/>
            <person name="Gibson Q.A."/>
            <person name="Johansen J.R."/>
            <person name="Casamatta D.A."/>
        </authorList>
    </citation>
    <scope>NUCLEOTIDE SEQUENCE</scope>
    <source>
        <strain evidence="2">SJRDD-AB1</strain>
    </source>
</reference>
<name>A0AA40VSG9_9NOST</name>
<evidence type="ECO:0000313" key="2">
    <source>
        <dbReference type="EMBL" id="MBD6617401.1"/>
    </source>
</evidence>
<comment type="caution">
    <text evidence="2">The sequence shown here is derived from an EMBL/GenBank/DDBJ whole genome shotgun (WGS) entry which is preliminary data.</text>
</comment>
<keyword evidence="3" id="KW-1185">Reference proteome</keyword>
<dbReference type="AlphaFoldDB" id="A0AA40VSG9"/>